<keyword evidence="1" id="KW-0678">Repressor</keyword>
<evidence type="ECO:0000313" key="7">
    <source>
        <dbReference type="Proteomes" id="UP000620670"/>
    </source>
</evidence>
<dbReference type="Pfam" id="PF13411">
    <property type="entry name" value="MerR_1"/>
    <property type="match status" value="1"/>
</dbReference>
<dbReference type="PRINTS" id="PR00040">
    <property type="entry name" value="HTHMERR"/>
</dbReference>
<dbReference type="InterPro" id="IPR000551">
    <property type="entry name" value="MerR-type_HTH_dom"/>
</dbReference>
<evidence type="ECO:0000259" key="5">
    <source>
        <dbReference type="PROSITE" id="PS50937"/>
    </source>
</evidence>
<proteinExistence type="predicted"/>
<keyword evidence="3" id="KW-0238">DNA-binding</keyword>
<dbReference type="SUPFAM" id="SSF46955">
    <property type="entry name" value="Putative DNA-binding domain"/>
    <property type="match status" value="1"/>
</dbReference>
<keyword evidence="2" id="KW-0805">Transcription regulation</keyword>
<gene>
    <name evidence="6" type="ORF">JAO75_16350</name>
</gene>
<reference evidence="7" key="1">
    <citation type="submission" date="2020-12" db="EMBL/GenBank/DDBJ databases">
        <title>Hymenobacter sp.</title>
        <authorList>
            <person name="Kim M.K."/>
        </authorList>
    </citation>
    <scope>NUCLEOTIDE SEQUENCE [LARGE SCALE GENOMIC DNA]</scope>
    <source>
        <strain evidence="7">BT325</strain>
    </source>
</reference>
<evidence type="ECO:0000256" key="2">
    <source>
        <dbReference type="ARBA" id="ARBA00023015"/>
    </source>
</evidence>
<dbReference type="InterPro" id="IPR009061">
    <property type="entry name" value="DNA-bd_dom_put_sf"/>
</dbReference>
<comment type="caution">
    <text evidence="6">The sequence shown here is derived from an EMBL/GenBank/DDBJ whole genome shotgun (WGS) entry which is preliminary data.</text>
</comment>
<dbReference type="InterPro" id="IPR047057">
    <property type="entry name" value="MerR_fam"/>
</dbReference>
<dbReference type="PROSITE" id="PS00552">
    <property type="entry name" value="HTH_MERR_1"/>
    <property type="match status" value="1"/>
</dbReference>
<dbReference type="PANTHER" id="PTHR30204:SF69">
    <property type="entry name" value="MERR-FAMILY TRANSCRIPTIONAL REGULATOR"/>
    <property type="match status" value="1"/>
</dbReference>
<dbReference type="RefSeq" id="WP_199050197.1">
    <property type="nucleotide sequence ID" value="NZ_JAELXT010000018.1"/>
</dbReference>
<keyword evidence="4" id="KW-0804">Transcription</keyword>
<name>A0ABS0Y3W3_9HYPH</name>
<accession>A0ABS0Y3W3</accession>
<dbReference type="SMART" id="SM00422">
    <property type="entry name" value="HTH_MERR"/>
    <property type="match status" value="1"/>
</dbReference>
<dbReference type="CDD" id="cd04785">
    <property type="entry name" value="HTH_CadR-PbrR-like"/>
    <property type="match status" value="1"/>
</dbReference>
<evidence type="ECO:0000256" key="4">
    <source>
        <dbReference type="ARBA" id="ARBA00023163"/>
    </source>
</evidence>
<dbReference type="PROSITE" id="PS50937">
    <property type="entry name" value="HTH_MERR_2"/>
    <property type="match status" value="1"/>
</dbReference>
<evidence type="ECO:0000313" key="6">
    <source>
        <dbReference type="EMBL" id="MBJ6126976.1"/>
    </source>
</evidence>
<organism evidence="6 7">
    <name type="scientific">Microvirga splendida</name>
    <dbReference type="NCBI Taxonomy" id="2795727"/>
    <lineage>
        <taxon>Bacteria</taxon>
        <taxon>Pseudomonadati</taxon>
        <taxon>Pseudomonadota</taxon>
        <taxon>Alphaproteobacteria</taxon>
        <taxon>Hyphomicrobiales</taxon>
        <taxon>Methylobacteriaceae</taxon>
        <taxon>Microvirga</taxon>
    </lineage>
</organism>
<evidence type="ECO:0000256" key="3">
    <source>
        <dbReference type="ARBA" id="ARBA00023125"/>
    </source>
</evidence>
<keyword evidence="7" id="KW-1185">Reference proteome</keyword>
<sequence>MDLTIGELSRRTQVKVPTIRYYEQIGLLPQPVRTEGQQRRYQEDEVNRLNFIRHARELGFGVEDIRELLDLAARPNQPCHQADSIARRNLEAVDRRLAQLGALRQELARMVHECQHGRICECRVIEVLADHTQCHHDQH</sequence>
<dbReference type="Gene3D" id="1.10.1660.10">
    <property type="match status" value="1"/>
</dbReference>
<protein>
    <submittedName>
        <fullName evidence="6">Helix-turn-helix domain-containing protein</fullName>
    </submittedName>
</protein>
<feature type="domain" description="HTH merR-type" evidence="5">
    <location>
        <begin position="1"/>
        <end position="71"/>
    </location>
</feature>
<dbReference type="PANTHER" id="PTHR30204">
    <property type="entry name" value="REDOX-CYCLING DRUG-SENSING TRANSCRIPTIONAL ACTIVATOR SOXR"/>
    <property type="match status" value="1"/>
</dbReference>
<evidence type="ECO:0000256" key="1">
    <source>
        <dbReference type="ARBA" id="ARBA00022491"/>
    </source>
</evidence>
<dbReference type="EMBL" id="JAELXT010000018">
    <property type="protein sequence ID" value="MBJ6126976.1"/>
    <property type="molecule type" value="Genomic_DNA"/>
</dbReference>
<dbReference type="Proteomes" id="UP000620670">
    <property type="component" value="Unassembled WGS sequence"/>
</dbReference>